<comment type="subcellular location">
    <subcellularLocation>
        <location evidence="3">Lipid droplet</location>
    </subcellularLocation>
    <subcellularLocation>
        <location evidence="2">Membrane</location>
        <topology evidence="2">Multi-pass membrane protein</topology>
    </subcellularLocation>
</comment>
<dbReference type="Proteomes" id="UP000317650">
    <property type="component" value="Chromosome 9"/>
</dbReference>
<name>A0A4S8IH63_MUSBA</name>
<feature type="region of interest" description="Disordered" evidence="9">
    <location>
        <begin position="122"/>
        <end position="149"/>
    </location>
</feature>
<evidence type="ECO:0000256" key="10">
    <source>
        <dbReference type="SAM" id="Phobius"/>
    </source>
</evidence>
<keyword evidence="12" id="KW-1185">Reference proteome</keyword>
<keyword evidence="8 10" id="KW-0472">Membrane</keyword>
<evidence type="ECO:0000256" key="3">
    <source>
        <dbReference type="ARBA" id="ARBA00004502"/>
    </source>
</evidence>
<dbReference type="STRING" id="52838.A0A4S8IH63"/>
<evidence type="ECO:0000256" key="4">
    <source>
        <dbReference type="ARBA" id="ARBA00010858"/>
    </source>
</evidence>
<organism evidence="11 12">
    <name type="scientific">Musa balbisiana</name>
    <name type="common">Banana</name>
    <dbReference type="NCBI Taxonomy" id="52838"/>
    <lineage>
        <taxon>Eukaryota</taxon>
        <taxon>Viridiplantae</taxon>
        <taxon>Streptophyta</taxon>
        <taxon>Embryophyta</taxon>
        <taxon>Tracheophyta</taxon>
        <taxon>Spermatophyta</taxon>
        <taxon>Magnoliopsida</taxon>
        <taxon>Liliopsida</taxon>
        <taxon>Zingiberales</taxon>
        <taxon>Musaceae</taxon>
        <taxon>Musa</taxon>
    </lineage>
</organism>
<evidence type="ECO:0000256" key="1">
    <source>
        <dbReference type="ARBA" id="ARBA00002582"/>
    </source>
</evidence>
<evidence type="ECO:0000256" key="2">
    <source>
        <dbReference type="ARBA" id="ARBA00004141"/>
    </source>
</evidence>
<comment type="similarity">
    <text evidence="4">Belongs to the oleosin family.</text>
</comment>
<evidence type="ECO:0000256" key="9">
    <source>
        <dbReference type="SAM" id="MobiDB-lite"/>
    </source>
</evidence>
<accession>A0A4S8IH63</accession>
<sequence>MADRERHPMEAAKVLIPEKGPTATQALTVAIMFPLGGLLLTLAGLTLTGSVIGLVFLAPVFLLFSPVLVPAALLMALAVAGFLASGAFGLTGLSSLGYTLKQAKGVVQRGPEQIDYGKRRMAEAAGQMGQKTKDVGQAVQSRAEEAKRT</sequence>
<dbReference type="EMBL" id="PYDT01000010">
    <property type="protein sequence ID" value="THU47657.1"/>
    <property type="molecule type" value="Genomic_DNA"/>
</dbReference>
<dbReference type="PANTHER" id="PTHR33203">
    <property type="entry name" value="OLEOSIN"/>
    <property type="match status" value="1"/>
</dbReference>
<dbReference type="GO" id="GO:0050826">
    <property type="term" value="P:response to freezing"/>
    <property type="evidence" value="ECO:0007669"/>
    <property type="project" value="TreeGrafter"/>
</dbReference>
<comment type="caution">
    <text evidence="11">The sequence shown here is derived from an EMBL/GenBank/DDBJ whole genome shotgun (WGS) entry which is preliminary data.</text>
</comment>
<feature type="transmembrane region" description="Helical" evidence="10">
    <location>
        <begin position="68"/>
        <end position="93"/>
    </location>
</feature>
<comment type="function">
    <text evidence="1">May have a structural role to stabilize the lipid body during desiccation of the seed by preventing coalescence of the oil. Probably interacts with both lipid and phospholipid moieties of lipid bodies. May also provide recognition signals for specific lipase anchorage in lipolysis during seedling growth.</text>
</comment>
<evidence type="ECO:0000313" key="11">
    <source>
        <dbReference type="EMBL" id="THU47657.1"/>
    </source>
</evidence>
<dbReference type="GO" id="GO:0010344">
    <property type="term" value="P:seed oilbody biogenesis"/>
    <property type="evidence" value="ECO:0007669"/>
    <property type="project" value="TreeGrafter"/>
</dbReference>
<keyword evidence="6 10" id="KW-0812">Transmembrane</keyword>
<dbReference type="AlphaFoldDB" id="A0A4S8IH63"/>
<keyword evidence="7 10" id="KW-1133">Transmembrane helix</keyword>
<evidence type="ECO:0000256" key="7">
    <source>
        <dbReference type="ARBA" id="ARBA00022989"/>
    </source>
</evidence>
<dbReference type="PANTHER" id="PTHR33203:SF44">
    <property type="entry name" value="OLEOSIN 20.3 KDA"/>
    <property type="match status" value="1"/>
</dbReference>
<dbReference type="InterPro" id="IPR000136">
    <property type="entry name" value="Oleosin"/>
</dbReference>
<keyword evidence="5" id="KW-0551">Lipid droplet</keyword>
<reference evidence="11 12" key="1">
    <citation type="journal article" date="2019" name="Nat. Plants">
        <title>Genome sequencing of Musa balbisiana reveals subgenome evolution and function divergence in polyploid bananas.</title>
        <authorList>
            <person name="Yao X."/>
        </authorList>
    </citation>
    <scope>NUCLEOTIDE SEQUENCE [LARGE SCALE GENOMIC DNA]</scope>
    <source>
        <strain evidence="12">cv. DH-PKW</strain>
        <tissue evidence="11">Leaves</tissue>
    </source>
</reference>
<dbReference type="GO" id="GO:0019915">
    <property type="term" value="P:lipid storage"/>
    <property type="evidence" value="ECO:0007669"/>
    <property type="project" value="TreeGrafter"/>
</dbReference>
<protein>
    <recommendedName>
        <fullName evidence="13">Oleosin</fullName>
    </recommendedName>
</protein>
<proteinExistence type="inferred from homology"/>
<evidence type="ECO:0000313" key="12">
    <source>
        <dbReference type="Proteomes" id="UP000317650"/>
    </source>
</evidence>
<gene>
    <name evidence="11" type="ORF">C4D60_Mb09t17930</name>
</gene>
<dbReference type="Pfam" id="PF01277">
    <property type="entry name" value="Oleosin"/>
    <property type="match status" value="1"/>
</dbReference>
<dbReference type="GO" id="GO:0012511">
    <property type="term" value="C:monolayer-surrounded lipid storage body"/>
    <property type="evidence" value="ECO:0007669"/>
    <property type="project" value="InterPro"/>
</dbReference>
<evidence type="ECO:0000256" key="5">
    <source>
        <dbReference type="ARBA" id="ARBA00022677"/>
    </source>
</evidence>
<dbReference type="GO" id="GO:0016020">
    <property type="term" value="C:membrane"/>
    <property type="evidence" value="ECO:0007669"/>
    <property type="project" value="UniProtKB-SubCell"/>
</dbReference>
<evidence type="ECO:0008006" key="13">
    <source>
        <dbReference type="Google" id="ProtNLM"/>
    </source>
</evidence>
<evidence type="ECO:0000256" key="8">
    <source>
        <dbReference type="ARBA" id="ARBA00023136"/>
    </source>
</evidence>
<evidence type="ECO:0000256" key="6">
    <source>
        <dbReference type="ARBA" id="ARBA00022692"/>
    </source>
</evidence>